<protein>
    <submittedName>
        <fullName evidence="2">Uncharacterized protein</fullName>
    </submittedName>
</protein>
<accession>A0A9W9FMJ7</accession>
<proteinExistence type="predicted"/>
<dbReference type="AlphaFoldDB" id="A0A9W9FMJ7"/>
<organism evidence="2 3">
    <name type="scientific">Penicillium argentinense</name>
    <dbReference type="NCBI Taxonomy" id="1131581"/>
    <lineage>
        <taxon>Eukaryota</taxon>
        <taxon>Fungi</taxon>
        <taxon>Dikarya</taxon>
        <taxon>Ascomycota</taxon>
        <taxon>Pezizomycotina</taxon>
        <taxon>Eurotiomycetes</taxon>
        <taxon>Eurotiomycetidae</taxon>
        <taxon>Eurotiales</taxon>
        <taxon>Aspergillaceae</taxon>
        <taxon>Penicillium</taxon>
    </lineage>
</organism>
<reference evidence="2" key="2">
    <citation type="journal article" date="2023" name="IMA Fungus">
        <title>Comparative genomic study of the Penicillium genus elucidates a diverse pangenome and 15 lateral gene transfer events.</title>
        <authorList>
            <person name="Petersen C."/>
            <person name="Sorensen T."/>
            <person name="Nielsen M.R."/>
            <person name="Sondergaard T.E."/>
            <person name="Sorensen J.L."/>
            <person name="Fitzpatrick D.A."/>
            <person name="Frisvad J.C."/>
            <person name="Nielsen K.L."/>
        </authorList>
    </citation>
    <scope>NUCLEOTIDE SEQUENCE</scope>
    <source>
        <strain evidence="2">IBT 30761</strain>
    </source>
</reference>
<gene>
    <name evidence="2" type="ORF">N7532_003456</name>
</gene>
<keyword evidence="3" id="KW-1185">Reference proteome</keyword>
<name>A0A9W9FMJ7_9EURO</name>
<dbReference type="RefSeq" id="XP_056476307.1">
    <property type="nucleotide sequence ID" value="XM_056615950.1"/>
</dbReference>
<dbReference type="GeneID" id="81354929"/>
<feature type="region of interest" description="Disordered" evidence="1">
    <location>
        <begin position="1"/>
        <end position="31"/>
    </location>
</feature>
<evidence type="ECO:0000256" key="1">
    <source>
        <dbReference type="SAM" id="MobiDB-lite"/>
    </source>
</evidence>
<dbReference type="EMBL" id="JAPQKI010000004">
    <property type="protein sequence ID" value="KAJ5102927.1"/>
    <property type="molecule type" value="Genomic_DNA"/>
</dbReference>
<reference evidence="2" key="1">
    <citation type="submission" date="2022-11" db="EMBL/GenBank/DDBJ databases">
        <authorList>
            <person name="Petersen C."/>
        </authorList>
    </citation>
    <scope>NUCLEOTIDE SEQUENCE</scope>
    <source>
        <strain evidence="2">IBT 30761</strain>
    </source>
</reference>
<evidence type="ECO:0000313" key="2">
    <source>
        <dbReference type="EMBL" id="KAJ5102927.1"/>
    </source>
</evidence>
<dbReference type="Proteomes" id="UP001149074">
    <property type="component" value="Unassembled WGS sequence"/>
</dbReference>
<evidence type="ECO:0000313" key="3">
    <source>
        <dbReference type="Proteomes" id="UP001149074"/>
    </source>
</evidence>
<sequence>MQSLNSTPLDPIMVLCSGENSSKPHPTEAEEMSWPAFQDARGGHRGYTTRKVDSIFGSALLEALSQFAGGIVNHDDRLQVQTAADRDAQDALAVTAQAGKDPQERVLLVDHSHKLVPAARVSSTPDGV</sequence>
<comment type="caution">
    <text evidence="2">The sequence shown here is derived from an EMBL/GenBank/DDBJ whole genome shotgun (WGS) entry which is preliminary data.</text>
</comment>